<dbReference type="InterPro" id="IPR006119">
    <property type="entry name" value="Resolv_N"/>
</dbReference>
<dbReference type="InterPro" id="IPR025827">
    <property type="entry name" value="Zn_ribbon_recom_dom"/>
</dbReference>
<dbReference type="InterPro" id="IPR038109">
    <property type="entry name" value="DNA_bind_recomb_sf"/>
</dbReference>
<dbReference type="InterPro" id="IPR036162">
    <property type="entry name" value="Resolvase-like_N_sf"/>
</dbReference>
<dbReference type="Pfam" id="PF13408">
    <property type="entry name" value="Zn_ribbon_recom"/>
    <property type="match status" value="1"/>
</dbReference>
<protein>
    <submittedName>
        <fullName evidence="3">Recombinase family protein</fullName>
    </submittedName>
</protein>
<dbReference type="SUPFAM" id="SSF53041">
    <property type="entry name" value="Resolvase-like"/>
    <property type="match status" value="1"/>
</dbReference>
<dbReference type="RefSeq" id="WP_204444672.1">
    <property type="nucleotide sequence ID" value="NZ_JACJKY010000004.1"/>
</dbReference>
<sequence>MTGVIYARYSSDNQREESIEGQLRECKAFAEKNGIQIVGTYIDRALSAKTDNRPDFQRMIKDSGNGLFDTVLVWKLDRFARNRYDSAHYKTTLRKNGVKVISATEIISDTAEGVLLESLLEGMAEYYSADLAEKVIRGLTENALKCKYNGGTLPIGYTVDSEQFFQVDPLTAPAVLQAFKSYAEGASMQEVTDQLNIKGIRTKRGGKISINSVTRMLHNRKYIGEYKYRDIVQQGGIPAIVPQDLFDRVQERMAANKKAPAKHKAEDEYLLTTKLFCGKCQCLMVGESGTSHMKKKVHRYYKCVSVKNHKGCDKKTVRKEWIEDATIAFIRKIVFDDDLVAMLCETATKVQNQANTTLPLLKKQYGDTLKSIDNLLNAIQQGILTPSTKQRMEDLEQQKTELSIQIIKEEMTKPTISAEDVEAYFNRLRKLNFKRHDHRRRLIDTFINKIILWDDGRIYFGCNYKDCSREMTFAELEEAGILGSDIRALGAPA</sequence>
<dbReference type="Proteomes" id="UP000774750">
    <property type="component" value="Unassembled WGS sequence"/>
</dbReference>
<dbReference type="Pfam" id="PF07508">
    <property type="entry name" value="Recombinase"/>
    <property type="match status" value="1"/>
</dbReference>
<dbReference type="Pfam" id="PF00239">
    <property type="entry name" value="Resolvase"/>
    <property type="match status" value="1"/>
</dbReference>
<dbReference type="GO" id="GO:0003677">
    <property type="term" value="F:DNA binding"/>
    <property type="evidence" value="ECO:0007669"/>
    <property type="project" value="InterPro"/>
</dbReference>
<evidence type="ECO:0000313" key="4">
    <source>
        <dbReference type="Proteomes" id="UP000774750"/>
    </source>
</evidence>
<dbReference type="InterPro" id="IPR050639">
    <property type="entry name" value="SSR_resolvase"/>
</dbReference>
<name>A0A939BE46_9FIRM</name>
<accession>A0A939BE46</accession>
<dbReference type="Gene3D" id="3.40.50.1390">
    <property type="entry name" value="Resolvase, N-terminal catalytic domain"/>
    <property type="match status" value="1"/>
</dbReference>
<evidence type="ECO:0000259" key="2">
    <source>
        <dbReference type="PROSITE" id="PS51737"/>
    </source>
</evidence>
<evidence type="ECO:0000313" key="3">
    <source>
        <dbReference type="EMBL" id="MBM6920158.1"/>
    </source>
</evidence>
<dbReference type="GO" id="GO:0000150">
    <property type="term" value="F:DNA strand exchange activity"/>
    <property type="evidence" value="ECO:0007669"/>
    <property type="project" value="InterPro"/>
</dbReference>
<comment type="caution">
    <text evidence="3">The sequence shown here is derived from an EMBL/GenBank/DDBJ whole genome shotgun (WGS) entry which is preliminary data.</text>
</comment>
<reference evidence="3" key="1">
    <citation type="submission" date="2020-08" db="EMBL/GenBank/DDBJ databases">
        <authorList>
            <person name="Cejkova D."/>
            <person name="Kubasova T."/>
            <person name="Jahodarova E."/>
            <person name="Rychlik I."/>
        </authorList>
    </citation>
    <scope>NUCLEOTIDE SEQUENCE</scope>
    <source>
        <strain evidence="3">An559</strain>
    </source>
</reference>
<dbReference type="EMBL" id="JACJKY010000004">
    <property type="protein sequence ID" value="MBM6920158.1"/>
    <property type="molecule type" value="Genomic_DNA"/>
</dbReference>
<dbReference type="PROSITE" id="PS51737">
    <property type="entry name" value="RECOMBINASE_DNA_BIND"/>
    <property type="match status" value="1"/>
</dbReference>
<feature type="domain" description="Recombinase" evidence="2">
    <location>
        <begin position="154"/>
        <end position="259"/>
    </location>
</feature>
<dbReference type="PROSITE" id="PS51736">
    <property type="entry name" value="RECOMBINASES_3"/>
    <property type="match status" value="1"/>
</dbReference>
<dbReference type="PANTHER" id="PTHR30461:SF23">
    <property type="entry name" value="DNA RECOMBINASE-RELATED"/>
    <property type="match status" value="1"/>
</dbReference>
<evidence type="ECO:0000259" key="1">
    <source>
        <dbReference type="PROSITE" id="PS51736"/>
    </source>
</evidence>
<dbReference type="AlphaFoldDB" id="A0A939BE46"/>
<dbReference type="CDD" id="cd00338">
    <property type="entry name" value="Ser_Recombinase"/>
    <property type="match status" value="1"/>
</dbReference>
<dbReference type="InterPro" id="IPR011109">
    <property type="entry name" value="DNA_bind_recombinase_dom"/>
</dbReference>
<dbReference type="Gene3D" id="3.90.1750.20">
    <property type="entry name" value="Putative Large Serine Recombinase, Chain B, Domain 2"/>
    <property type="match status" value="1"/>
</dbReference>
<gene>
    <name evidence="3" type="ORF">H6A12_03160</name>
</gene>
<keyword evidence="4" id="KW-1185">Reference proteome</keyword>
<proteinExistence type="predicted"/>
<organism evidence="3 4">
    <name type="scientific">Merdimmobilis hominis</name>
    <dbReference type="NCBI Taxonomy" id="2897707"/>
    <lineage>
        <taxon>Bacteria</taxon>
        <taxon>Bacillati</taxon>
        <taxon>Bacillota</taxon>
        <taxon>Clostridia</taxon>
        <taxon>Eubacteriales</taxon>
        <taxon>Oscillospiraceae</taxon>
        <taxon>Merdimmobilis</taxon>
    </lineage>
</organism>
<dbReference type="PANTHER" id="PTHR30461">
    <property type="entry name" value="DNA-INVERTASE FROM LAMBDOID PROPHAGE"/>
    <property type="match status" value="1"/>
</dbReference>
<reference evidence="3" key="2">
    <citation type="journal article" date="2021" name="Sci. Rep.">
        <title>The distribution of antibiotic resistance genes in chicken gut microbiota commensals.</title>
        <authorList>
            <person name="Juricova H."/>
            <person name="Matiasovicova J."/>
            <person name="Kubasova T."/>
            <person name="Cejkova D."/>
            <person name="Rychlik I."/>
        </authorList>
    </citation>
    <scope>NUCLEOTIDE SEQUENCE</scope>
    <source>
        <strain evidence="3">An559</strain>
    </source>
</reference>
<dbReference type="SMART" id="SM00857">
    <property type="entry name" value="Resolvase"/>
    <property type="match status" value="1"/>
</dbReference>
<feature type="domain" description="Resolvase/invertase-type recombinase catalytic" evidence="1">
    <location>
        <begin position="2"/>
        <end position="150"/>
    </location>
</feature>